<evidence type="ECO:0000256" key="4">
    <source>
        <dbReference type="ARBA" id="ARBA00022679"/>
    </source>
</evidence>
<dbReference type="InterPro" id="IPR009061">
    <property type="entry name" value="DNA-bd_dom_put_sf"/>
</dbReference>
<comment type="pathway">
    <text evidence="1">Carbohydrate metabolism; tricarboxylic acid cycle; isocitrate from oxaloacetate: step 1/2.</text>
</comment>
<name>A0A0R3KHR0_9BRAD</name>
<keyword evidence="4 5" id="KW-0808">Transferase</keyword>
<dbReference type="Gene3D" id="1.10.580.10">
    <property type="entry name" value="Citrate Synthase, domain 1"/>
    <property type="match status" value="1"/>
</dbReference>
<dbReference type="GO" id="GO:0006099">
    <property type="term" value="P:tricarboxylic acid cycle"/>
    <property type="evidence" value="ECO:0007669"/>
    <property type="project" value="UniProtKB-UniPathway"/>
</dbReference>
<accession>A0A0R3KHR0</accession>
<evidence type="ECO:0000256" key="2">
    <source>
        <dbReference type="ARBA" id="ARBA00010566"/>
    </source>
</evidence>
<evidence type="ECO:0000313" key="8">
    <source>
        <dbReference type="Proteomes" id="UP000050863"/>
    </source>
</evidence>
<dbReference type="PANTHER" id="PTHR11739">
    <property type="entry name" value="CITRATE SYNTHASE"/>
    <property type="match status" value="1"/>
</dbReference>
<dbReference type="STRING" id="280332.CQ12_17990"/>
<dbReference type="PANTHER" id="PTHR11739:SF4">
    <property type="entry name" value="CITRATE SYNTHASE, PEROXISOMAL"/>
    <property type="match status" value="1"/>
</dbReference>
<dbReference type="InterPro" id="IPR002020">
    <property type="entry name" value="Citrate_synthase"/>
</dbReference>
<dbReference type="RefSeq" id="WP_057840404.1">
    <property type="nucleotide sequence ID" value="NZ_LLXZ01000218.1"/>
</dbReference>
<dbReference type="SUPFAM" id="SSF48256">
    <property type="entry name" value="Citrate synthase"/>
    <property type="match status" value="1"/>
</dbReference>
<dbReference type="CDD" id="cd06102">
    <property type="entry name" value="citrate_synt_like_2"/>
    <property type="match status" value="1"/>
</dbReference>
<sequence length="405" mass="43573">MKKSAGLYLSAREASAELAISQATLYAYVSRGLIRSEPSEDSRSHRYRAEDVRTLKERRTPSPEPRGLRSFDADLPVMDSTVGTITEEGAIYRGVNCVDLAERDTLEHAATLLWDVTGVDPFDQDNCPIISDEMRAVAEATRKAGAIDRAIAVLALAAAADPRAFTRAPDGRAMVGGRIVRLVVATMLNAKSSAKPLHSQIARAWAPDNKHAPDLIRRALVLLADHELNASTFTVRCAASTGLNLYDAVIAGLVALKGPKHGGAGVLAAQLLKTLATSEVAPVIRERVALGERFAGFGHGVYKHGDPRARALLEALARSGADRKLTHEIPERIAEATGEFVNIDYALAVLVHTLGLPPGHELVLFSMARTVGWIAHACEQLQHGRLIRPRARYVGPAPGRSPVRA</sequence>
<dbReference type="SUPFAM" id="SSF46955">
    <property type="entry name" value="Putative DNA-binding domain"/>
    <property type="match status" value="1"/>
</dbReference>
<dbReference type="Gene3D" id="1.10.230.10">
    <property type="entry name" value="Cytochrome P450-Terp, domain 2"/>
    <property type="match status" value="1"/>
</dbReference>
<evidence type="ECO:0000313" key="7">
    <source>
        <dbReference type="EMBL" id="KRQ94269.1"/>
    </source>
</evidence>
<dbReference type="InterPro" id="IPR016142">
    <property type="entry name" value="Citrate_synth-like_lrg_a-sub"/>
</dbReference>
<comment type="similarity">
    <text evidence="2 5">Belongs to the citrate synthase family.</text>
</comment>
<evidence type="ECO:0000256" key="5">
    <source>
        <dbReference type="RuleBase" id="RU003406"/>
    </source>
</evidence>
<gene>
    <name evidence="7" type="ORF">CQ12_17990</name>
</gene>
<keyword evidence="8" id="KW-1185">Reference proteome</keyword>
<comment type="caution">
    <text evidence="7">The sequence shown here is derived from an EMBL/GenBank/DDBJ whole genome shotgun (WGS) entry which is preliminary data.</text>
</comment>
<dbReference type="UniPathway" id="UPA00223">
    <property type="reaction ID" value="UER00717"/>
</dbReference>
<proteinExistence type="inferred from homology"/>
<organism evidence="7 8">
    <name type="scientific">Bradyrhizobium jicamae</name>
    <dbReference type="NCBI Taxonomy" id="280332"/>
    <lineage>
        <taxon>Bacteria</taxon>
        <taxon>Pseudomonadati</taxon>
        <taxon>Pseudomonadota</taxon>
        <taxon>Alphaproteobacteria</taxon>
        <taxon>Hyphomicrobiales</taxon>
        <taxon>Nitrobacteraceae</taxon>
        <taxon>Bradyrhizobium</taxon>
    </lineage>
</organism>
<reference evidence="7 8" key="1">
    <citation type="submission" date="2014-03" db="EMBL/GenBank/DDBJ databases">
        <title>Bradyrhizobium valentinum sp. nov., isolated from effective nodules of Lupinus mariae-josephae, a lupine endemic of basic-lime soils in Eastern Spain.</title>
        <authorList>
            <person name="Duran D."/>
            <person name="Rey L."/>
            <person name="Navarro A."/>
            <person name="Busquets A."/>
            <person name="Imperial J."/>
            <person name="Ruiz-Argueso T."/>
        </authorList>
    </citation>
    <scope>NUCLEOTIDE SEQUENCE [LARGE SCALE GENOMIC DNA]</scope>
    <source>
        <strain evidence="7 8">PAC68</strain>
    </source>
</reference>
<dbReference type="OrthoDB" id="9786046at2"/>
<dbReference type="EMBL" id="LLXZ01000218">
    <property type="protein sequence ID" value="KRQ94269.1"/>
    <property type="molecule type" value="Genomic_DNA"/>
</dbReference>
<dbReference type="InterPro" id="IPR036969">
    <property type="entry name" value="Citrate_synthase_sf"/>
</dbReference>
<feature type="region of interest" description="Disordered" evidence="6">
    <location>
        <begin position="39"/>
        <end position="71"/>
    </location>
</feature>
<evidence type="ECO:0000256" key="3">
    <source>
        <dbReference type="ARBA" id="ARBA00012972"/>
    </source>
</evidence>
<protein>
    <recommendedName>
        <fullName evidence="3">citrate synthase (unknown stereospecificity)</fullName>
        <ecNumber evidence="3">2.3.3.16</ecNumber>
    </recommendedName>
</protein>
<dbReference type="GO" id="GO:0005975">
    <property type="term" value="P:carbohydrate metabolic process"/>
    <property type="evidence" value="ECO:0007669"/>
    <property type="project" value="TreeGrafter"/>
</dbReference>
<dbReference type="EC" id="2.3.3.16" evidence="3"/>
<evidence type="ECO:0000256" key="1">
    <source>
        <dbReference type="ARBA" id="ARBA00004751"/>
    </source>
</evidence>
<dbReference type="PROSITE" id="PS00480">
    <property type="entry name" value="CITRATE_SYNTHASE"/>
    <property type="match status" value="1"/>
</dbReference>
<evidence type="ECO:0000256" key="6">
    <source>
        <dbReference type="SAM" id="MobiDB-lite"/>
    </source>
</evidence>
<dbReference type="PRINTS" id="PR00143">
    <property type="entry name" value="CITRTSNTHASE"/>
</dbReference>
<dbReference type="AlphaFoldDB" id="A0A0R3KHR0"/>
<dbReference type="Proteomes" id="UP000050863">
    <property type="component" value="Unassembled WGS sequence"/>
</dbReference>
<dbReference type="InterPro" id="IPR019810">
    <property type="entry name" value="Citrate_synthase_AS"/>
</dbReference>
<dbReference type="Pfam" id="PF00285">
    <property type="entry name" value="Citrate_synt"/>
    <property type="match status" value="1"/>
</dbReference>
<dbReference type="GO" id="GO:0005829">
    <property type="term" value="C:cytosol"/>
    <property type="evidence" value="ECO:0007669"/>
    <property type="project" value="TreeGrafter"/>
</dbReference>
<dbReference type="GO" id="GO:0036440">
    <property type="term" value="F:citrate synthase activity"/>
    <property type="evidence" value="ECO:0007669"/>
    <property type="project" value="UniProtKB-EC"/>
</dbReference>
<dbReference type="InterPro" id="IPR016143">
    <property type="entry name" value="Citrate_synth-like_sm_a-sub"/>
</dbReference>